<evidence type="ECO:0000256" key="5">
    <source>
        <dbReference type="ARBA" id="ARBA00023242"/>
    </source>
</evidence>
<dbReference type="Proteomes" id="UP001314205">
    <property type="component" value="Unassembled WGS sequence"/>
</dbReference>
<evidence type="ECO:0000313" key="6">
    <source>
        <dbReference type="EMBL" id="CAK1578409.1"/>
    </source>
</evidence>
<dbReference type="InterPro" id="IPR012337">
    <property type="entry name" value="RNaseH-like_sf"/>
</dbReference>
<evidence type="ECO:0000256" key="3">
    <source>
        <dbReference type="ARBA" id="ARBA00022771"/>
    </source>
</evidence>
<reference evidence="6 7" key="1">
    <citation type="submission" date="2023-11" db="EMBL/GenBank/DDBJ databases">
        <authorList>
            <person name="Hedman E."/>
            <person name="Englund M."/>
            <person name="Stromberg M."/>
            <person name="Nyberg Akerstrom W."/>
            <person name="Nylinder S."/>
            <person name="Jareborg N."/>
            <person name="Kallberg Y."/>
            <person name="Kronander E."/>
        </authorList>
    </citation>
    <scope>NUCLEOTIDE SEQUENCE [LARGE SCALE GENOMIC DNA]</scope>
</reference>
<organism evidence="6 7">
    <name type="scientific">Parnassius mnemosyne</name>
    <name type="common">clouded apollo</name>
    <dbReference type="NCBI Taxonomy" id="213953"/>
    <lineage>
        <taxon>Eukaryota</taxon>
        <taxon>Metazoa</taxon>
        <taxon>Ecdysozoa</taxon>
        <taxon>Arthropoda</taxon>
        <taxon>Hexapoda</taxon>
        <taxon>Insecta</taxon>
        <taxon>Pterygota</taxon>
        <taxon>Neoptera</taxon>
        <taxon>Endopterygota</taxon>
        <taxon>Lepidoptera</taxon>
        <taxon>Glossata</taxon>
        <taxon>Ditrysia</taxon>
        <taxon>Papilionoidea</taxon>
        <taxon>Papilionidae</taxon>
        <taxon>Parnassiinae</taxon>
        <taxon>Parnassini</taxon>
        <taxon>Parnassius</taxon>
        <taxon>Driopa</taxon>
    </lineage>
</organism>
<evidence type="ECO:0008006" key="8">
    <source>
        <dbReference type="Google" id="ProtNLM"/>
    </source>
</evidence>
<protein>
    <recommendedName>
        <fullName evidence="8">Zinc finger BED domain-containing protein 4</fullName>
    </recommendedName>
</protein>
<keyword evidence="2" id="KW-0479">Metal-binding</keyword>
<keyword evidence="5" id="KW-0539">Nucleus</keyword>
<dbReference type="EMBL" id="CAVLGL010000001">
    <property type="protein sequence ID" value="CAK1578409.1"/>
    <property type="molecule type" value="Genomic_DNA"/>
</dbReference>
<name>A0AAV1K9B1_9NEOP</name>
<evidence type="ECO:0000256" key="4">
    <source>
        <dbReference type="ARBA" id="ARBA00022833"/>
    </source>
</evidence>
<evidence type="ECO:0000256" key="1">
    <source>
        <dbReference type="ARBA" id="ARBA00004123"/>
    </source>
</evidence>
<dbReference type="AlphaFoldDB" id="A0AAV1K9B1"/>
<keyword evidence="4" id="KW-0862">Zinc</keyword>
<gene>
    <name evidence="6" type="ORF">PARMNEM_LOCUS495</name>
</gene>
<dbReference type="InterPro" id="IPR052035">
    <property type="entry name" value="ZnF_BED_domain_contain"/>
</dbReference>
<comment type="subcellular location">
    <subcellularLocation>
        <location evidence="1">Nucleus</location>
    </subcellularLocation>
</comment>
<keyword evidence="7" id="KW-1185">Reference proteome</keyword>
<dbReference type="GO" id="GO:0005634">
    <property type="term" value="C:nucleus"/>
    <property type="evidence" value="ECO:0007669"/>
    <property type="project" value="UniProtKB-SubCell"/>
</dbReference>
<proteinExistence type="predicted"/>
<evidence type="ECO:0000313" key="7">
    <source>
        <dbReference type="Proteomes" id="UP001314205"/>
    </source>
</evidence>
<dbReference type="SUPFAM" id="SSF53098">
    <property type="entry name" value="Ribonuclease H-like"/>
    <property type="match status" value="1"/>
</dbReference>
<evidence type="ECO:0000256" key="2">
    <source>
        <dbReference type="ARBA" id="ARBA00022723"/>
    </source>
</evidence>
<accession>A0AAV1K9B1</accession>
<sequence length="218" mass="25187">MESSIDKVKVIVRYFKQSTTAADKLTKYLVDHGLPPKRLKQDCPTRWNSTFYMLERFIELEEPLRATMAVINKDIPVISLEKWKAFKVLCQVLRPFEEITRSVSGEKYITAGSVVIYTRCLAESLNLLMHDNVLCDVVYLVALNLKKGLEERFKNIEKSGTFSLCLLLDPRFKLKAFEDQATGLLTKNKLIEMVQCQISKQFNFQPVPKETSIEKEKK</sequence>
<keyword evidence="3" id="KW-0863">Zinc-finger</keyword>
<dbReference type="PANTHER" id="PTHR46481">
    <property type="entry name" value="ZINC FINGER BED DOMAIN-CONTAINING PROTEIN 4"/>
    <property type="match status" value="1"/>
</dbReference>
<comment type="caution">
    <text evidence="6">The sequence shown here is derived from an EMBL/GenBank/DDBJ whole genome shotgun (WGS) entry which is preliminary data.</text>
</comment>
<dbReference type="PANTHER" id="PTHR46481:SF10">
    <property type="entry name" value="ZINC FINGER BED DOMAIN-CONTAINING PROTEIN 39"/>
    <property type="match status" value="1"/>
</dbReference>
<dbReference type="GO" id="GO:0008270">
    <property type="term" value="F:zinc ion binding"/>
    <property type="evidence" value="ECO:0007669"/>
    <property type="project" value="UniProtKB-KW"/>
</dbReference>